<dbReference type="KEGG" id="sclf:BB341_19755"/>
<dbReference type="STRING" id="1901.BB341_19755"/>
<keyword evidence="3" id="KW-0378">Hydrolase</keyword>
<evidence type="ECO:0000256" key="1">
    <source>
        <dbReference type="ARBA" id="ARBA00022670"/>
    </source>
</evidence>
<evidence type="ECO:0000313" key="7">
    <source>
        <dbReference type="Proteomes" id="UP000002357"/>
    </source>
</evidence>
<protein>
    <submittedName>
        <fullName evidence="6">Secreted tripeptidyl aminopeptidase</fullName>
    </submittedName>
</protein>
<proteinExistence type="predicted"/>
<feature type="compositionally biased region" description="Basic and acidic residues" evidence="4">
    <location>
        <begin position="460"/>
        <end position="482"/>
    </location>
</feature>
<dbReference type="InterPro" id="IPR008761">
    <property type="entry name" value="Peptidase_S37"/>
</dbReference>
<dbReference type="PANTHER" id="PTHR11010:SF38">
    <property type="entry name" value="LYSOSOMAL PRO-X CARBOXYPEPTIDASE"/>
    <property type="match status" value="1"/>
</dbReference>
<dbReference type="OrthoDB" id="3979391at2"/>
<dbReference type="InterPro" id="IPR029058">
    <property type="entry name" value="AB_hydrolase_fold"/>
</dbReference>
<keyword evidence="2 5" id="KW-0732">Signal</keyword>
<dbReference type="Pfam" id="PF05576">
    <property type="entry name" value="Peptidase_S37"/>
    <property type="match status" value="1"/>
</dbReference>
<evidence type="ECO:0000313" key="6">
    <source>
        <dbReference type="EMBL" id="EFG06780.1"/>
    </source>
</evidence>
<dbReference type="GO" id="GO:0004177">
    <property type="term" value="F:aminopeptidase activity"/>
    <property type="evidence" value="ECO:0007669"/>
    <property type="project" value="UniProtKB-KW"/>
</dbReference>
<dbReference type="Proteomes" id="UP000002357">
    <property type="component" value="Chromosome"/>
</dbReference>
<reference evidence="6 7" key="1">
    <citation type="journal article" date="2010" name="Genome Biol. Evol.">
        <title>The sequence of a 1.8-mb bacterial linear plasmid reveals a rich evolutionary reservoir of secondary metabolic pathways.</title>
        <authorList>
            <person name="Medema M.H."/>
            <person name="Trefzer A."/>
            <person name="Kovalchuk A."/>
            <person name="van den Berg M."/>
            <person name="Mueller U."/>
            <person name="Heijne W."/>
            <person name="Wu L."/>
            <person name="Alam M.T."/>
            <person name="Ronning C.M."/>
            <person name="Nierman W.C."/>
            <person name="Bovenberg R.A.L."/>
            <person name="Breitling R."/>
            <person name="Takano E."/>
        </authorList>
    </citation>
    <scope>NUCLEOTIDE SEQUENCE [LARGE SCALE GENOMIC DNA]</scope>
    <source>
        <strain evidence="7">ATCC 27064 / DSM 738 / JCM 4710 / NBRC 13307 / NCIMB 12785 / NRRL 3585 / VKM Ac-602</strain>
    </source>
</reference>
<evidence type="ECO:0000256" key="5">
    <source>
        <dbReference type="SAM" id="SignalP"/>
    </source>
</evidence>
<evidence type="ECO:0000256" key="3">
    <source>
        <dbReference type="ARBA" id="ARBA00022801"/>
    </source>
</evidence>
<sequence>MRRTLIAAVSLALLTGTVSTAGATAAEAPEAAETVVRAGADTRADIRERLLAIPGMALVSEEQVGRHRFFILTYEQPVDHEDPSKGTFRQRLSLLHKDTGRPSVFHTTGYHLWPNPERSEPARIIDGNEVSLEHRYFAPSIPAPEDWTELNIRQAAADQHRLFTELKKVYPQKWISTGASKGGMTAAYYERFHPGDMDAVVVYVAPADVHDKEDSAYDRFFRRVGTTECRDRVNALQREGLIRRAPLVRALTEAAARDEVTFRQIGGVDRAYESAVTGWSWGFWQNYGLDYCGELPAEPAKAADGELFAAFRQFGGFYGGSDDSLATYRPYYYQAGTELGSPSTRTPRHLRGLVRYPEQGPRDYVPSEIPMAFQPKAMKDIDRWVRRNADRMLFVNGAWDPWSAEPFRLGGGARDSHVLTAPGTGHWADVSWLPERERAFATARIQRWAGVAPAVVRADPSKARPLARHDARLDGKDRERQQRRLGALPR</sequence>
<feature type="region of interest" description="Disordered" evidence="4">
    <location>
        <begin position="460"/>
        <end position="490"/>
    </location>
</feature>
<organism evidence="6 7">
    <name type="scientific">Streptomyces clavuligerus</name>
    <dbReference type="NCBI Taxonomy" id="1901"/>
    <lineage>
        <taxon>Bacteria</taxon>
        <taxon>Bacillati</taxon>
        <taxon>Actinomycetota</taxon>
        <taxon>Actinomycetes</taxon>
        <taxon>Kitasatosporales</taxon>
        <taxon>Streptomycetaceae</taxon>
        <taxon>Streptomyces</taxon>
    </lineage>
</organism>
<dbReference type="GO" id="GO:0006508">
    <property type="term" value="P:proteolysis"/>
    <property type="evidence" value="ECO:0007669"/>
    <property type="project" value="UniProtKB-KW"/>
</dbReference>
<keyword evidence="1" id="KW-0645">Protease</keyword>
<name>E2Q327_STRCL</name>
<dbReference type="GO" id="GO:0008239">
    <property type="term" value="F:dipeptidyl-peptidase activity"/>
    <property type="evidence" value="ECO:0007669"/>
    <property type="project" value="TreeGrafter"/>
</dbReference>
<gene>
    <name evidence="6" type="ORF">SCLAV_1705</name>
</gene>
<dbReference type="PANTHER" id="PTHR11010">
    <property type="entry name" value="PROTEASE S28 PRO-X CARBOXYPEPTIDASE-RELATED"/>
    <property type="match status" value="1"/>
</dbReference>
<dbReference type="Gene3D" id="3.40.50.1820">
    <property type="entry name" value="alpha/beta hydrolase"/>
    <property type="match status" value="2"/>
</dbReference>
<keyword evidence="7" id="KW-1185">Reference proteome</keyword>
<dbReference type="RefSeq" id="WP_003960416.1">
    <property type="nucleotide sequence ID" value="NZ_CM000913.1"/>
</dbReference>
<evidence type="ECO:0000256" key="2">
    <source>
        <dbReference type="ARBA" id="ARBA00022729"/>
    </source>
</evidence>
<keyword evidence="6" id="KW-0031">Aminopeptidase</keyword>
<dbReference type="EMBL" id="CM000913">
    <property type="protein sequence ID" value="EFG06780.1"/>
    <property type="molecule type" value="Genomic_DNA"/>
</dbReference>
<feature type="signal peptide" evidence="5">
    <location>
        <begin position="1"/>
        <end position="21"/>
    </location>
</feature>
<feature type="chain" id="PRO_5039001820" evidence="5">
    <location>
        <begin position="22"/>
        <end position="490"/>
    </location>
</feature>
<dbReference type="eggNOG" id="COG1073">
    <property type="taxonomic scope" value="Bacteria"/>
</dbReference>
<evidence type="ECO:0000256" key="4">
    <source>
        <dbReference type="SAM" id="MobiDB-lite"/>
    </source>
</evidence>
<dbReference type="AlphaFoldDB" id="E2Q327"/>
<dbReference type="GeneID" id="93731692"/>
<dbReference type="ESTHER" id="strcl-e2q327">
    <property type="family name" value="Peptidase_S37"/>
</dbReference>
<dbReference type="SUPFAM" id="SSF53474">
    <property type="entry name" value="alpha/beta-Hydrolases"/>
    <property type="match status" value="1"/>
</dbReference>
<accession>E2Q327</accession>